<protein>
    <submittedName>
        <fullName evidence="1">Uncharacterized protein</fullName>
    </submittedName>
</protein>
<accession>A0A431WUG3</accession>
<dbReference type="EMBL" id="RXNU01000004">
    <property type="protein sequence ID" value="RTR39308.1"/>
    <property type="molecule type" value="Genomic_DNA"/>
</dbReference>
<proteinExistence type="predicted"/>
<reference evidence="1 2" key="1">
    <citation type="submission" date="2018-12" db="EMBL/GenBank/DDBJ databases">
        <authorList>
            <person name="Yu L."/>
        </authorList>
    </citation>
    <scope>NUCLEOTIDE SEQUENCE [LARGE SCALE GENOMIC DNA]</scope>
    <source>
        <strain evidence="1 2">HAW-EB2</strain>
    </source>
</reference>
<dbReference type="AlphaFoldDB" id="A0A431WUG3"/>
<dbReference type="RefSeq" id="WP_126520176.1">
    <property type="nucleotide sequence ID" value="NZ_RXNU01000004.1"/>
</dbReference>
<dbReference type="Proteomes" id="UP000267448">
    <property type="component" value="Unassembled WGS sequence"/>
</dbReference>
<dbReference type="OrthoDB" id="8708422at2"/>
<evidence type="ECO:0000313" key="2">
    <source>
        <dbReference type="Proteomes" id="UP000267448"/>
    </source>
</evidence>
<evidence type="ECO:0000313" key="1">
    <source>
        <dbReference type="EMBL" id="RTR39308.1"/>
    </source>
</evidence>
<name>A0A431WUG3_9GAMM</name>
<organism evidence="1 2">
    <name type="scientific">Shewanella canadensis</name>
    <dbReference type="NCBI Taxonomy" id="271096"/>
    <lineage>
        <taxon>Bacteria</taxon>
        <taxon>Pseudomonadati</taxon>
        <taxon>Pseudomonadota</taxon>
        <taxon>Gammaproteobacteria</taxon>
        <taxon>Alteromonadales</taxon>
        <taxon>Shewanellaceae</taxon>
        <taxon>Shewanella</taxon>
    </lineage>
</organism>
<gene>
    <name evidence="1" type="ORF">EKG38_10385</name>
</gene>
<comment type="caution">
    <text evidence="1">The sequence shown here is derived from an EMBL/GenBank/DDBJ whole genome shotgun (WGS) entry which is preliminary data.</text>
</comment>
<keyword evidence="2" id="KW-1185">Reference proteome</keyword>
<sequence length="71" mass="7843">MTEQFESNLQIIQQRWPVLASASKFNHSFTSVQTLSLVIIKLSTSTIFNSVVVTVYGICDVSSLLIDGHAQ</sequence>